<feature type="transmembrane region" description="Helical" evidence="2">
    <location>
        <begin position="103"/>
        <end position="122"/>
    </location>
</feature>
<dbReference type="RefSeq" id="WP_386414497.1">
    <property type="nucleotide sequence ID" value="NZ_JBHSZO010000016.1"/>
</dbReference>
<reference evidence="6" key="1">
    <citation type="journal article" date="2019" name="Int. J. Syst. Evol. Microbiol.">
        <title>The Global Catalogue of Microorganisms (GCM) 10K type strain sequencing project: providing services to taxonomists for standard genome sequencing and annotation.</title>
        <authorList>
            <consortium name="The Broad Institute Genomics Platform"/>
            <consortium name="The Broad Institute Genome Sequencing Center for Infectious Disease"/>
            <person name="Wu L."/>
            <person name="Ma J."/>
        </authorList>
    </citation>
    <scope>NUCLEOTIDE SEQUENCE [LARGE SCALE GENOMIC DNA]</scope>
    <source>
        <strain evidence="6">CGMCC 1.13681</strain>
    </source>
</reference>
<evidence type="ECO:0000313" key="6">
    <source>
        <dbReference type="Proteomes" id="UP001596413"/>
    </source>
</evidence>
<keyword evidence="2" id="KW-1133">Transmembrane helix</keyword>
<evidence type="ECO:0000259" key="4">
    <source>
        <dbReference type="Pfam" id="PF13828"/>
    </source>
</evidence>
<organism evidence="5 6">
    <name type="scientific">Streptomyces polyrhachis</name>
    <dbReference type="NCBI Taxonomy" id="1282885"/>
    <lineage>
        <taxon>Bacteria</taxon>
        <taxon>Bacillati</taxon>
        <taxon>Actinomycetota</taxon>
        <taxon>Actinomycetes</taxon>
        <taxon>Kitasatosporales</taxon>
        <taxon>Streptomycetaceae</taxon>
        <taxon>Streptomyces</taxon>
    </lineage>
</organism>
<gene>
    <name evidence="5" type="ORF">ACFQLX_12390</name>
</gene>
<sequence length="168" mass="17685">MQPYGQGGHSPSMRASDADRERTVDVLRAGFAEGRLSKVEYDERVGLVFRAQTYGELHRLVGDLPQGPLPGMGAPGYGPSRFGMQMPLPPPVRKTNSTATASLILGVLSPMTCGVTGIPAAITGHVARREIRRTGEGGEGMALAGIILGWLTVASYVLVILAAILDGM</sequence>
<dbReference type="PANTHER" id="PTHR40763">
    <property type="entry name" value="MEMBRANE PROTEIN-RELATED"/>
    <property type="match status" value="1"/>
</dbReference>
<dbReference type="Pfam" id="PF13828">
    <property type="entry name" value="DUF4190"/>
    <property type="match status" value="1"/>
</dbReference>
<feature type="domain" description="DUF1707" evidence="3">
    <location>
        <begin position="13"/>
        <end position="65"/>
    </location>
</feature>
<dbReference type="InterPro" id="IPR012551">
    <property type="entry name" value="DUF1707_SHOCT-like"/>
</dbReference>
<evidence type="ECO:0000256" key="1">
    <source>
        <dbReference type="SAM" id="MobiDB-lite"/>
    </source>
</evidence>
<evidence type="ECO:0000313" key="5">
    <source>
        <dbReference type="EMBL" id="MFC7218959.1"/>
    </source>
</evidence>
<feature type="transmembrane region" description="Helical" evidence="2">
    <location>
        <begin position="142"/>
        <end position="165"/>
    </location>
</feature>
<evidence type="ECO:0000259" key="3">
    <source>
        <dbReference type="Pfam" id="PF08044"/>
    </source>
</evidence>
<feature type="region of interest" description="Disordered" evidence="1">
    <location>
        <begin position="1"/>
        <end position="21"/>
    </location>
</feature>
<comment type="caution">
    <text evidence="5">The sequence shown here is derived from an EMBL/GenBank/DDBJ whole genome shotgun (WGS) entry which is preliminary data.</text>
</comment>
<keyword evidence="6" id="KW-1185">Reference proteome</keyword>
<keyword evidence="2" id="KW-0812">Transmembrane</keyword>
<dbReference type="Pfam" id="PF08044">
    <property type="entry name" value="DUF1707"/>
    <property type="match status" value="1"/>
</dbReference>
<name>A0ABW2GFW5_9ACTN</name>
<dbReference type="InterPro" id="IPR025241">
    <property type="entry name" value="DUF4190"/>
</dbReference>
<dbReference type="EMBL" id="JBHSZO010000016">
    <property type="protein sequence ID" value="MFC7218959.1"/>
    <property type="molecule type" value="Genomic_DNA"/>
</dbReference>
<dbReference type="PANTHER" id="PTHR40763:SF4">
    <property type="entry name" value="DUF1707 DOMAIN-CONTAINING PROTEIN"/>
    <property type="match status" value="1"/>
</dbReference>
<protein>
    <submittedName>
        <fullName evidence="5">DUF1707 and DUF4190 domain-containing protein</fullName>
    </submittedName>
</protein>
<dbReference type="Proteomes" id="UP001596413">
    <property type="component" value="Unassembled WGS sequence"/>
</dbReference>
<feature type="domain" description="DUF4190" evidence="4">
    <location>
        <begin position="99"/>
        <end position="158"/>
    </location>
</feature>
<proteinExistence type="predicted"/>
<evidence type="ECO:0000256" key="2">
    <source>
        <dbReference type="SAM" id="Phobius"/>
    </source>
</evidence>
<accession>A0ABW2GFW5</accession>
<keyword evidence="2" id="KW-0472">Membrane</keyword>